<gene>
    <name evidence="2" type="ORF">BJF96_g385</name>
</gene>
<evidence type="ECO:0000256" key="1">
    <source>
        <dbReference type="SAM" id="MobiDB-lite"/>
    </source>
</evidence>
<protein>
    <submittedName>
        <fullName evidence="2">Uncharacterized protein</fullName>
    </submittedName>
</protein>
<proteinExistence type="predicted"/>
<dbReference type="EMBL" id="MPSH01000001">
    <property type="protein sequence ID" value="PNH36527.1"/>
    <property type="molecule type" value="Genomic_DNA"/>
</dbReference>
<sequence>MCSHGTDGHDHGAPPPAPATTASRRCIMAPTPARHTSNPPSGTHPAPPRPIFLEATADANTFHDTQAGEAFGPP</sequence>
<name>A0AA45ARB3_VERDA</name>
<organism evidence="2 3">
    <name type="scientific">Verticillium dahliae</name>
    <name type="common">Verticillium wilt</name>
    <dbReference type="NCBI Taxonomy" id="27337"/>
    <lineage>
        <taxon>Eukaryota</taxon>
        <taxon>Fungi</taxon>
        <taxon>Dikarya</taxon>
        <taxon>Ascomycota</taxon>
        <taxon>Pezizomycotina</taxon>
        <taxon>Sordariomycetes</taxon>
        <taxon>Hypocreomycetidae</taxon>
        <taxon>Glomerellales</taxon>
        <taxon>Plectosphaerellaceae</taxon>
        <taxon>Verticillium</taxon>
    </lineage>
</organism>
<comment type="caution">
    <text evidence="2">The sequence shown here is derived from an EMBL/GenBank/DDBJ whole genome shotgun (WGS) entry which is preliminary data.</text>
</comment>
<evidence type="ECO:0000313" key="2">
    <source>
        <dbReference type="EMBL" id="PNH36527.1"/>
    </source>
</evidence>
<dbReference type="AlphaFoldDB" id="A0AA45ARB3"/>
<evidence type="ECO:0000313" key="3">
    <source>
        <dbReference type="Proteomes" id="UP000236305"/>
    </source>
</evidence>
<accession>A0AA45ARB3</accession>
<reference evidence="2 3" key="1">
    <citation type="submission" date="2017-12" db="EMBL/GenBank/DDBJ databases">
        <title>Comparative genomics yields insights into virulence evolution of Verticillium dahliae.</title>
        <authorList>
            <person name="Fan R."/>
            <person name="Armitage A.D."/>
            <person name="Cascant-Lopez E."/>
            <person name="Sobczyk M."/>
            <person name="Cockerton H.M."/>
            <person name="Harrison R.J."/>
        </authorList>
    </citation>
    <scope>NUCLEOTIDE SEQUENCE [LARGE SCALE GENOMIC DNA]</scope>
    <source>
        <strain evidence="2 3">12008</strain>
    </source>
</reference>
<feature type="region of interest" description="Disordered" evidence="1">
    <location>
        <begin position="1"/>
        <end position="74"/>
    </location>
</feature>
<dbReference type="Proteomes" id="UP000236305">
    <property type="component" value="Unassembled WGS sequence"/>
</dbReference>
<feature type="compositionally biased region" description="Basic and acidic residues" evidence="1">
    <location>
        <begin position="1"/>
        <end position="12"/>
    </location>
</feature>